<protein>
    <submittedName>
        <fullName evidence="1">Uncharacterized protein</fullName>
    </submittedName>
</protein>
<organism evidence="1 2">
    <name type="scientific">Caerostris extrusa</name>
    <name type="common">Bark spider</name>
    <name type="synonym">Caerostris bankana</name>
    <dbReference type="NCBI Taxonomy" id="172846"/>
    <lineage>
        <taxon>Eukaryota</taxon>
        <taxon>Metazoa</taxon>
        <taxon>Ecdysozoa</taxon>
        <taxon>Arthropoda</taxon>
        <taxon>Chelicerata</taxon>
        <taxon>Arachnida</taxon>
        <taxon>Araneae</taxon>
        <taxon>Araneomorphae</taxon>
        <taxon>Entelegynae</taxon>
        <taxon>Araneoidea</taxon>
        <taxon>Araneidae</taxon>
        <taxon>Caerostris</taxon>
    </lineage>
</organism>
<dbReference type="AlphaFoldDB" id="A0AAV4RR23"/>
<gene>
    <name evidence="1" type="ORF">CEXT_665291</name>
</gene>
<proteinExistence type="predicted"/>
<keyword evidence="2" id="KW-1185">Reference proteome</keyword>
<accession>A0AAV4RR23</accession>
<comment type="caution">
    <text evidence="1">The sequence shown here is derived from an EMBL/GenBank/DDBJ whole genome shotgun (WGS) entry which is preliminary data.</text>
</comment>
<evidence type="ECO:0000313" key="2">
    <source>
        <dbReference type="Proteomes" id="UP001054945"/>
    </source>
</evidence>
<dbReference type="Proteomes" id="UP001054945">
    <property type="component" value="Unassembled WGS sequence"/>
</dbReference>
<name>A0AAV4RR23_CAEEX</name>
<dbReference type="EMBL" id="BPLR01008196">
    <property type="protein sequence ID" value="GIY22796.1"/>
    <property type="molecule type" value="Genomic_DNA"/>
</dbReference>
<sequence>MTSYSLFSCTPRFYLGGRNVLFDVLAAFLHPQEIVGGDALHGDGLYAVAQLLKGLQLPLQLSAVFVFPLPRRVRLVFRCWTPGTWKSAVRNMGELSTRGPRPT</sequence>
<reference evidence="1 2" key="1">
    <citation type="submission" date="2021-06" db="EMBL/GenBank/DDBJ databases">
        <title>Caerostris extrusa draft genome.</title>
        <authorList>
            <person name="Kono N."/>
            <person name="Arakawa K."/>
        </authorList>
    </citation>
    <scope>NUCLEOTIDE SEQUENCE [LARGE SCALE GENOMIC DNA]</scope>
</reference>
<evidence type="ECO:0000313" key="1">
    <source>
        <dbReference type="EMBL" id="GIY22796.1"/>
    </source>
</evidence>